<evidence type="ECO:0000313" key="1">
    <source>
        <dbReference type="EMBL" id="KAE9017446.1"/>
    </source>
</evidence>
<reference evidence="1 2" key="1">
    <citation type="submission" date="2018-09" db="EMBL/GenBank/DDBJ databases">
        <title>Genomic investigation of the strawberry pathogen Phytophthora fragariae indicates pathogenicity is determined by transcriptional variation in three key races.</title>
        <authorList>
            <person name="Adams T.M."/>
            <person name="Armitage A.D."/>
            <person name="Sobczyk M.K."/>
            <person name="Bates H.J."/>
            <person name="Dunwell J.M."/>
            <person name="Nellist C.F."/>
            <person name="Harrison R.J."/>
        </authorList>
    </citation>
    <scope>NUCLEOTIDE SEQUENCE [LARGE SCALE GENOMIC DNA]</scope>
    <source>
        <strain evidence="1 2">SCRP324</strain>
    </source>
</reference>
<sequence>MASCARPAAAATKLVAASVLAHGKLRTSCSSGDEAGGVVQAADARLRTSCTSGDEAGGVAQAAHGKLRTSCSSGDEAGGVVQAAHGKLRTSCTSFAVLLKNLACQDAPARIHALPLGLTGGSRWQH</sequence>
<dbReference type="EMBL" id="QXFU01000882">
    <property type="protein sequence ID" value="KAE9017446.1"/>
    <property type="molecule type" value="Genomic_DNA"/>
</dbReference>
<accession>A0A6A3LDD8</accession>
<comment type="caution">
    <text evidence="1">The sequence shown here is derived from an EMBL/GenBank/DDBJ whole genome shotgun (WGS) entry which is preliminary data.</text>
</comment>
<evidence type="ECO:0000313" key="2">
    <source>
        <dbReference type="Proteomes" id="UP000435112"/>
    </source>
</evidence>
<gene>
    <name evidence="1" type="ORF">PR002_g13383</name>
</gene>
<organism evidence="1 2">
    <name type="scientific">Phytophthora rubi</name>
    <dbReference type="NCBI Taxonomy" id="129364"/>
    <lineage>
        <taxon>Eukaryota</taxon>
        <taxon>Sar</taxon>
        <taxon>Stramenopiles</taxon>
        <taxon>Oomycota</taxon>
        <taxon>Peronosporomycetes</taxon>
        <taxon>Peronosporales</taxon>
        <taxon>Peronosporaceae</taxon>
        <taxon>Phytophthora</taxon>
    </lineage>
</organism>
<dbReference type="AlphaFoldDB" id="A0A6A3LDD8"/>
<name>A0A6A3LDD8_9STRA</name>
<protein>
    <submittedName>
        <fullName evidence="1">Uncharacterized protein</fullName>
    </submittedName>
</protein>
<dbReference type="Proteomes" id="UP000435112">
    <property type="component" value="Unassembled WGS sequence"/>
</dbReference>
<proteinExistence type="predicted"/>